<dbReference type="EMBL" id="LGCI01000010">
    <property type="protein sequence ID" value="KOY81132.1"/>
    <property type="molecule type" value="Genomic_DNA"/>
</dbReference>
<accession>A0A0M9DIZ3</accession>
<gene>
    <name evidence="1" type="ORF">ADM90_18465</name>
</gene>
<dbReference type="STRING" id="33935.ADM90_18465"/>
<dbReference type="Pfam" id="PF03692">
    <property type="entry name" value="CxxCxxCC"/>
    <property type="match status" value="1"/>
</dbReference>
<dbReference type="InterPro" id="IPR005358">
    <property type="entry name" value="Puta_zinc/iron-chelating_dom"/>
</dbReference>
<dbReference type="OrthoDB" id="9810361at2"/>
<dbReference type="RefSeq" id="WP_053996377.1">
    <property type="nucleotide sequence ID" value="NZ_CP065643.1"/>
</dbReference>
<organism evidence="1 2">
    <name type="scientific">Lysinibacillus macroides</name>
    <dbReference type="NCBI Taxonomy" id="33935"/>
    <lineage>
        <taxon>Bacteria</taxon>
        <taxon>Bacillati</taxon>
        <taxon>Bacillota</taxon>
        <taxon>Bacilli</taxon>
        <taxon>Bacillales</taxon>
        <taxon>Bacillaceae</taxon>
        <taxon>Lysinibacillus</taxon>
    </lineage>
</organism>
<dbReference type="PATRIC" id="fig|33935.3.peg.2505"/>
<dbReference type="Proteomes" id="UP000037977">
    <property type="component" value="Unassembled WGS sequence"/>
</dbReference>
<protein>
    <submittedName>
        <fullName evidence="1">Uncharacterized protein</fullName>
    </submittedName>
</protein>
<sequence>MIKQFPCTKCGACCSSIEGIDFLEPYNQDGVCVNLIEGECSIYTDRPLLCRIDESYEAIFSAYMSKEEFYALNAKACNELQERLGVDESYRVLL</sequence>
<evidence type="ECO:0000313" key="2">
    <source>
        <dbReference type="Proteomes" id="UP000037977"/>
    </source>
</evidence>
<name>A0A0M9DIZ3_9BACI</name>
<reference evidence="1 2" key="1">
    <citation type="submission" date="2015-07" db="EMBL/GenBank/DDBJ databases">
        <title>Genome sequencing project for genomic taxonomy and phylogenomics of Bacillus-like bacteria.</title>
        <authorList>
            <person name="Liu B."/>
            <person name="Wang J."/>
            <person name="Zhu Y."/>
            <person name="Liu G."/>
            <person name="Chen Q."/>
            <person name="Chen Z."/>
            <person name="Che J."/>
            <person name="Ge C."/>
            <person name="Shi H."/>
            <person name="Pan Z."/>
            <person name="Liu X."/>
        </authorList>
    </citation>
    <scope>NUCLEOTIDE SEQUENCE [LARGE SCALE GENOMIC DNA]</scope>
    <source>
        <strain evidence="1 2">DSM 54</strain>
    </source>
</reference>
<keyword evidence="2" id="KW-1185">Reference proteome</keyword>
<comment type="caution">
    <text evidence="1">The sequence shown here is derived from an EMBL/GenBank/DDBJ whole genome shotgun (WGS) entry which is preliminary data.</text>
</comment>
<dbReference type="AlphaFoldDB" id="A0A0M9DIZ3"/>
<evidence type="ECO:0000313" key="1">
    <source>
        <dbReference type="EMBL" id="KOY81132.1"/>
    </source>
</evidence>
<proteinExistence type="predicted"/>